<evidence type="ECO:0000313" key="1">
    <source>
        <dbReference type="EMBL" id="KAE8396015.1"/>
    </source>
</evidence>
<protein>
    <submittedName>
        <fullName evidence="1">Uncharacterized protein</fullName>
    </submittedName>
</protein>
<dbReference type="Gene3D" id="3.40.50.2000">
    <property type="entry name" value="Glycogen Phosphorylase B"/>
    <property type="match status" value="1"/>
</dbReference>
<proteinExistence type="predicted"/>
<dbReference type="EMBL" id="ML735216">
    <property type="protein sequence ID" value="KAE8396015.1"/>
    <property type="molecule type" value="Genomic_DNA"/>
</dbReference>
<organism evidence="1">
    <name type="scientific">Petromyces alliaceus</name>
    <name type="common">Aspergillus alliaceus</name>
    <dbReference type="NCBI Taxonomy" id="209559"/>
    <lineage>
        <taxon>Eukaryota</taxon>
        <taxon>Fungi</taxon>
        <taxon>Dikarya</taxon>
        <taxon>Ascomycota</taxon>
        <taxon>Pezizomycotina</taxon>
        <taxon>Eurotiomycetes</taxon>
        <taxon>Eurotiomycetidae</taxon>
        <taxon>Eurotiales</taxon>
        <taxon>Aspergillaceae</taxon>
        <taxon>Aspergillus</taxon>
        <taxon>Aspergillus subgen. Circumdati</taxon>
    </lineage>
</organism>
<name>A0A5N7CPH2_PETAA</name>
<dbReference type="OrthoDB" id="5835829at2759"/>
<reference evidence="1" key="1">
    <citation type="submission" date="2019-04" db="EMBL/GenBank/DDBJ databases">
        <title>Friends and foes A comparative genomics studyof 23 Aspergillus species from section Flavi.</title>
        <authorList>
            <consortium name="DOE Joint Genome Institute"/>
            <person name="Kjaerbolling I."/>
            <person name="Vesth T."/>
            <person name="Frisvad J.C."/>
            <person name="Nybo J.L."/>
            <person name="Theobald S."/>
            <person name="Kildgaard S."/>
            <person name="Isbrandt T."/>
            <person name="Kuo A."/>
            <person name="Sato A."/>
            <person name="Lyhne E.K."/>
            <person name="Kogle M.E."/>
            <person name="Wiebenga A."/>
            <person name="Kun R.S."/>
            <person name="Lubbers R.J."/>
            <person name="Makela M.R."/>
            <person name="Barry K."/>
            <person name="Chovatia M."/>
            <person name="Clum A."/>
            <person name="Daum C."/>
            <person name="Haridas S."/>
            <person name="He G."/>
            <person name="LaButti K."/>
            <person name="Lipzen A."/>
            <person name="Mondo S."/>
            <person name="Riley R."/>
            <person name="Salamov A."/>
            <person name="Simmons B.A."/>
            <person name="Magnuson J.K."/>
            <person name="Henrissat B."/>
            <person name="Mortensen U.H."/>
            <person name="Larsen T.O."/>
            <person name="Devries R.P."/>
            <person name="Grigoriev I.V."/>
            <person name="Machida M."/>
            <person name="Baker S.E."/>
            <person name="Andersen M.R."/>
        </authorList>
    </citation>
    <scope>NUCLEOTIDE SEQUENCE [LARGE SCALE GENOMIC DNA]</scope>
    <source>
        <strain evidence="1">IBT 14317</strain>
    </source>
</reference>
<gene>
    <name evidence="1" type="ORF">BDV23DRAFT_178080</name>
</gene>
<dbReference type="Proteomes" id="UP000326877">
    <property type="component" value="Unassembled WGS sequence"/>
</dbReference>
<dbReference type="AlphaFoldDB" id="A0A5N7CPH2"/>
<sequence>MSTILWTRTKEFPPLVRIDGSEGMDQKTADLFSYGIVEESIWTAVIEPKNRFRQHVLGSQNISSTVEDL</sequence>
<accession>A0A5N7CPH2</accession>